<geneLocation type="mitochondrion" evidence="1"/>
<accession>D3GF46</accession>
<reference evidence="1" key="1">
    <citation type="journal article" date="2009" name="Am. J. Bot.">
        <title>Malpighiales phylogenetics: Gaining ground on one of the most recalcitrant clades in the angiosperm tree of life.</title>
        <authorList>
            <person name="Wurdack K.J."/>
            <person name="Davis C.C."/>
        </authorList>
    </citation>
    <scope>NUCLEOTIDE SEQUENCE</scope>
</reference>
<gene>
    <name evidence="1" type="primary">rps3</name>
</gene>
<dbReference type="InterPro" id="IPR044954">
    <property type="entry name" value="Ribosomal_uS3m_plant"/>
</dbReference>
<name>D3GF46_9ROSI</name>
<keyword evidence="1" id="KW-0687">Ribonucleoprotein</keyword>
<feature type="non-terminal residue" evidence="1">
    <location>
        <position position="113"/>
    </location>
</feature>
<evidence type="ECO:0000313" key="1">
    <source>
        <dbReference type="EMBL" id="ADC43918.1"/>
    </source>
</evidence>
<feature type="non-terminal residue" evidence="1">
    <location>
        <position position="1"/>
    </location>
</feature>
<dbReference type="GO" id="GO:0005840">
    <property type="term" value="C:ribosome"/>
    <property type="evidence" value="ECO:0007669"/>
    <property type="project" value="UniProtKB-KW"/>
</dbReference>
<keyword evidence="1" id="KW-0689">Ribosomal protein</keyword>
<proteinExistence type="predicted"/>
<dbReference type="EMBL" id="FJ669590">
    <property type="protein sequence ID" value="ADC43918.1"/>
    <property type="molecule type" value="Genomic_DNA"/>
</dbReference>
<dbReference type="AlphaFoldDB" id="D3GF46"/>
<dbReference type="PANTHER" id="PTHR35928">
    <property type="entry name" value="RIBOSOMAL PROTEIN S3, MITOCHONDRIAL"/>
    <property type="match status" value="1"/>
</dbReference>
<organism evidence="1">
    <name type="scientific">Montrouziera cauliflora</name>
    <dbReference type="NCBI Taxonomy" id="489681"/>
    <lineage>
        <taxon>Eukaryota</taxon>
        <taxon>Viridiplantae</taxon>
        <taxon>Streptophyta</taxon>
        <taxon>Embryophyta</taxon>
        <taxon>Tracheophyta</taxon>
        <taxon>Spermatophyta</taxon>
        <taxon>Magnoliopsida</taxon>
        <taxon>eudicotyledons</taxon>
        <taxon>Gunneridae</taxon>
        <taxon>Pentapetalae</taxon>
        <taxon>rosids</taxon>
        <taxon>fabids</taxon>
        <taxon>Malpighiales</taxon>
        <taxon>Clusiaceae</taxon>
        <taxon>Symphonieae</taxon>
        <taxon>Montrouziera</taxon>
    </lineage>
</organism>
<dbReference type="PANTHER" id="PTHR35928:SF2">
    <property type="entry name" value="SMALL RIBOSOMAL SUBUNIT PROTEIN US3M"/>
    <property type="match status" value="1"/>
</dbReference>
<sequence>RLTFGFRLGRCIILHFPKGTFMNFFLPRRPRRLKRREKTKIKIFPKKKSGPTSHLLKRILPAVRFSFHFLVMQYLLKKKNQIHVGVINHFVARGVAEPSTMGGANAQGRSLDK</sequence>
<keyword evidence="1" id="KW-0496">Mitochondrion</keyword>
<protein>
    <submittedName>
        <fullName evidence="1">Ribosomal protein S3</fullName>
    </submittedName>
</protein>